<reference evidence="2" key="1">
    <citation type="submission" date="2022-10" db="EMBL/GenBank/DDBJ databases">
        <title>Determination and structural analysis of whole genome sequence of Sarocladium strictum F4-1.</title>
        <authorList>
            <person name="Hu L."/>
            <person name="Jiang Y."/>
        </authorList>
    </citation>
    <scope>NUCLEOTIDE SEQUENCE</scope>
    <source>
        <strain evidence="2">F4-1</strain>
    </source>
</reference>
<evidence type="ECO:0000313" key="3">
    <source>
        <dbReference type="Proteomes" id="UP001175261"/>
    </source>
</evidence>
<feature type="signal peptide" evidence="1">
    <location>
        <begin position="1"/>
        <end position="20"/>
    </location>
</feature>
<organism evidence="2 3">
    <name type="scientific">Sarocladium strictum</name>
    <name type="common">Black bundle disease fungus</name>
    <name type="synonym">Acremonium strictum</name>
    <dbReference type="NCBI Taxonomy" id="5046"/>
    <lineage>
        <taxon>Eukaryota</taxon>
        <taxon>Fungi</taxon>
        <taxon>Dikarya</taxon>
        <taxon>Ascomycota</taxon>
        <taxon>Pezizomycotina</taxon>
        <taxon>Sordariomycetes</taxon>
        <taxon>Hypocreomycetidae</taxon>
        <taxon>Hypocreales</taxon>
        <taxon>Sarocladiaceae</taxon>
        <taxon>Sarocladium</taxon>
    </lineage>
</organism>
<keyword evidence="3" id="KW-1185">Reference proteome</keyword>
<dbReference type="EMBL" id="JAPDFR010000008">
    <property type="protein sequence ID" value="KAK0384502.1"/>
    <property type="molecule type" value="Genomic_DNA"/>
</dbReference>
<evidence type="ECO:0000313" key="2">
    <source>
        <dbReference type="EMBL" id="KAK0384502.1"/>
    </source>
</evidence>
<evidence type="ECO:0000256" key="1">
    <source>
        <dbReference type="SAM" id="SignalP"/>
    </source>
</evidence>
<gene>
    <name evidence="2" type="ORF">NLU13_8588</name>
</gene>
<accession>A0AA39GBZ4</accession>
<feature type="chain" id="PRO_5041267738" description="Apple domain-containing protein" evidence="1">
    <location>
        <begin position="21"/>
        <end position="322"/>
    </location>
</feature>
<proteinExistence type="predicted"/>
<name>A0AA39GBZ4_SARSR</name>
<protein>
    <recommendedName>
        <fullName evidence="4">Apple domain-containing protein</fullName>
    </recommendedName>
</protein>
<keyword evidence="1" id="KW-0732">Signal</keyword>
<evidence type="ECO:0008006" key="4">
    <source>
        <dbReference type="Google" id="ProtNLM"/>
    </source>
</evidence>
<dbReference type="Proteomes" id="UP001175261">
    <property type="component" value="Unassembled WGS sequence"/>
</dbReference>
<sequence>MRLAETVSWGAFLLAGVAEAMPANKKGDECTTQATCKKIKNLLGSKAAPACSAYLGPRTKTVTITQTTVQTARKTTQLPQLTESATVDRTTTLFQTSEETRYSDNPTATVYGTVTTGVASTTTIYRYAGPQKRYAAATVDPLLRDMEKRHPKSFVSEACSCVYKPTTKTVTRTAQVTKSTTQVTTKPAPPPVTLTATRDVSVTQQVDLTTTVGPTSTATSEIVTSVAPPNAVLVVPAACNVRGLPGPGSFNYLANFNSNQAACISSCKTDARCYATGFYQVTDPSTGTVTGTCRFYDKPVADTASLGVGYYTFNDKDCPAST</sequence>
<dbReference type="AlphaFoldDB" id="A0AA39GBZ4"/>
<comment type="caution">
    <text evidence="2">The sequence shown here is derived from an EMBL/GenBank/DDBJ whole genome shotgun (WGS) entry which is preliminary data.</text>
</comment>